<dbReference type="EMBL" id="WOCE01000003">
    <property type="protein sequence ID" value="KAE9618124.1"/>
    <property type="molecule type" value="Genomic_DNA"/>
</dbReference>
<comment type="caution">
    <text evidence="2">The sequence shown here is derived from an EMBL/GenBank/DDBJ whole genome shotgun (WGS) entry which is preliminary data.</text>
</comment>
<sequence>MAKAVKKSTRKNKSQLPSKLPEGIEHWIIRPMRRGNGKPYKIYIHKVKKITLRSVKEVERFETNGTLPTRKGKKNSKKRATLKKNSSRKVSQR</sequence>
<feature type="compositionally biased region" description="Basic residues" evidence="1">
    <location>
        <begin position="1"/>
        <end position="13"/>
    </location>
</feature>
<reference evidence="3" key="1">
    <citation type="journal article" date="2020" name="Nat. Commun.">
        <title>Genome sequence of the cluster root forming white lupin.</title>
        <authorList>
            <person name="Hufnagel B."/>
            <person name="Marques A."/>
            <person name="Soriano A."/>
            <person name="Marques L."/>
            <person name="Divol F."/>
            <person name="Doumas P."/>
            <person name="Sallet E."/>
            <person name="Mancinotti D."/>
            <person name="Carrere S."/>
            <person name="Marande W."/>
            <person name="Arribat S."/>
            <person name="Keller J."/>
            <person name="Huneau C."/>
            <person name="Blein T."/>
            <person name="Aime D."/>
            <person name="Laguerre M."/>
            <person name="Taylor J."/>
            <person name="Schubert V."/>
            <person name="Nelson M."/>
            <person name="Geu-Flores F."/>
            <person name="Crespi M."/>
            <person name="Gallardo-Guerrero K."/>
            <person name="Delaux P.-M."/>
            <person name="Salse J."/>
            <person name="Berges H."/>
            <person name="Guyot R."/>
            <person name="Gouzy J."/>
            <person name="Peret B."/>
        </authorList>
    </citation>
    <scope>NUCLEOTIDE SEQUENCE [LARGE SCALE GENOMIC DNA]</scope>
    <source>
        <strain evidence="3">cv. Amiga</strain>
    </source>
</reference>
<gene>
    <name evidence="2" type="ORF">Lalb_Chr03g0042831</name>
</gene>
<evidence type="ECO:0000313" key="2">
    <source>
        <dbReference type="EMBL" id="KAE9618124.1"/>
    </source>
</evidence>
<dbReference type="OrthoDB" id="1436306at2759"/>
<dbReference type="AlphaFoldDB" id="A0A6A4QYQ4"/>
<keyword evidence="3" id="KW-1185">Reference proteome</keyword>
<accession>A0A6A4QYQ4</accession>
<proteinExistence type="predicted"/>
<organism evidence="2 3">
    <name type="scientific">Lupinus albus</name>
    <name type="common">White lupine</name>
    <name type="synonym">Lupinus termis</name>
    <dbReference type="NCBI Taxonomy" id="3870"/>
    <lineage>
        <taxon>Eukaryota</taxon>
        <taxon>Viridiplantae</taxon>
        <taxon>Streptophyta</taxon>
        <taxon>Embryophyta</taxon>
        <taxon>Tracheophyta</taxon>
        <taxon>Spermatophyta</taxon>
        <taxon>Magnoliopsida</taxon>
        <taxon>eudicotyledons</taxon>
        <taxon>Gunneridae</taxon>
        <taxon>Pentapetalae</taxon>
        <taxon>rosids</taxon>
        <taxon>fabids</taxon>
        <taxon>Fabales</taxon>
        <taxon>Fabaceae</taxon>
        <taxon>Papilionoideae</taxon>
        <taxon>50 kb inversion clade</taxon>
        <taxon>genistoids sensu lato</taxon>
        <taxon>core genistoids</taxon>
        <taxon>Genisteae</taxon>
        <taxon>Lupinus</taxon>
    </lineage>
</organism>
<dbReference type="Proteomes" id="UP000447434">
    <property type="component" value="Chromosome 3"/>
</dbReference>
<feature type="region of interest" description="Disordered" evidence="1">
    <location>
        <begin position="63"/>
        <end position="93"/>
    </location>
</feature>
<evidence type="ECO:0000313" key="3">
    <source>
        <dbReference type="Proteomes" id="UP000447434"/>
    </source>
</evidence>
<name>A0A6A4QYQ4_LUPAL</name>
<protein>
    <submittedName>
        <fullName evidence="2">Uncharacterized protein</fullName>
    </submittedName>
</protein>
<feature type="compositionally biased region" description="Basic residues" evidence="1">
    <location>
        <begin position="70"/>
        <end position="93"/>
    </location>
</feature>
<evidence type="ECO:0000256" key="1">
    <source>
        <dbReference type="SAM" id="MobiDB-lite"/>
    </source>
</evidence>
<feature type="region of interest" description="Disordered" evidence="1">
    <location>
        <begin position="1"/>
        <end position="21"/>
    </location>
</feature>